<reference evidence="2 3" key="1">
    <citation type="submission" date="2020-01" db="EMBL/GenBank/DDBJ databases">
        <title>The genomic epidemiology of tigecycline resistance gene tet(X) variants in a swine farm in China.</title>
        <authorList>
            <person name="Peng K."/>
            <person name="Li R."/>
        </authorList>
    </citation>
    <scope>NUCLEOTIDE SEQUENCE [LARGE SCALE GENOMIC DNA]</scope>
    <source>
        <strain evidence="2 3">ZN3</strain>
    </source>
</reference>
<organism evidence="2 3">
    <name type="scientific">Proteus vulgaris</name>
    <dbReference type="NCBI Taxonomy" id="585"/>
    <lineage>
        <taxon>Bacteria</taxon>
        <taxon>Pseudomonadati</taxon>
        <taxon>Pseudomonadota</taxon>
        <taxon>Gammaproteobacteria</taxon>
        <taxon>Enterobacterales</taxon>
        <taxon>Morganellaceae</taxon>
        <taxon>Proteus</taxon>
    </lineage>
</organism>
<gene>
    <name evidence="2" type="ORF">GTH24_06825</name>
</gene>
<keyword evidence="1" id="KW-0472">Membrane</keyword>
<evidence type="ECO:0000256" key="1">
    <source>
        <dbReference type="SAM" id="Phobius"/>
    </source>
</evidence>
<dbReference type="AlphaFoldDB" id="A0A6G6SIX0"/>
<evidence type="ECO:0000313" key="3">
    <source>
        <dbReference type="Proteomes" id="UP000503287"/>
    </source>
</evidence>
<dbReference type="RefSeq" id="WP_156733250.1">
    <property type="nucleotide sequence ID" value="NZ_CP047344.1"/>
</dbReference>
<keyword evidence="3" id="KW-1185">Reference proteome</keyword>
<feature type="transmembrane region" description="Helical" evidence="1">
    <location>
        <begin position="124"/>
        <end position="143"/>
    </location>
</feature>
<feature type="transmembrane region" description="Helical" evidence="1">
    <location>
        <begin position="148"/>
        <end position="166"/>
    </location>
</feature>
<dbReference type="Proteomes" id="UP000503287">
    <property type="component" value="Chromosome"/>
</dbReference>
<protein>
    <recommendedName>
        <fullName evidence="4">DUF2207 domain-containing protein</fullName>
    </recommendedName>
</protein>
<keyword evidence="1" id="KW-0812">Transmembrane</keyword>
<accession>A0A6G6SIX0</accession>
<sequence length="275" mass="31669">MTTKDYDSIIRYCLSVKTLDKSTLCEEFDLTSDECSALINKLFNDGVLYTQDNDGFYHADSKYKHPDDILKEKLKSDKKEITKSHSHTGKYIKLVNKKVWFSLLFFLTASIWIATVILFSTKAFLWMGILFPVVILGVSFSFYKKTGFIIPCFIVIILCPISIYLINDITPMFGEKYEYRIWRESIEKDYQQEVNTKNMYIQQAESSLLKILKDPNSADISGSHVSKTGAVCGNVNSKNSFNAYTGYQRYIYLLSTPFIDDGSDSFNKTWNEHCD</sequence>
<dbReference type="EMBL" id="CP047344">
    <property type="protein sequence ID" value="QIF93620.1"/>
    <property type="molecule type" value="Genomic_DNA"/>
</dbReference>
<evidence type="ECO:0000313" key="2">
    <source>
        <dbReference type="EMBL" id="QIF93620.1"/>
    </source>
</evidence>
<evidence type="ECO:0008006" key="4">
    <source>
        <dbReference type="Google" id="ProtNLM"/>
    </source>
</evidence>
<feature type="transmembrane region" description="Helical" evidence="1">
    <location>
        <begin position="99"/>
        <end position="118"/>
    </location>
</feature>
<name>A0A6G6SIX0_PROVU</name>
<keyword evidence="1" id="KW-1133">Transmembrane helix</keyword>
<proteinExistence type="predicted"/>